<reference evidence="3" key="1">
    <citation type="journal article" date="2020" name="Nature">
        <title>Giant virus diversity and host interactions through global metagenomics.</title>
        <authorList>
            <person name="Schulz F."/>
            <person name="Roux S."/>
            <person name="Paez-Espino D."/>
            <person name="Jungbluth S."/>
            <person name="Walsh D.A."/>
            <person name="Denef V.J."/>
            <person name="McMahon K.D."/>
            <person name="Konstantinidis K.T."/>
            <person name="Eloe-Fadrosh E.A."/>
            <person name="Kyrpides N.C."/>
            <person name="Woyke T."/>
        </authorList>
    </citation>
    <scope>NUCLEOTIDE SEQUENCE</scope>
    <source>
        <strain evidence="3">GVMAG-M-3300020187-37</strain>
    </source>
</reference>
<dbReference type="AlphaFoldDB" id="A0A6C0C5J6"/>
<evidence type="ECO:0000256" key="1">
    <source>
        <dbReference type="ARBA" id="ARBA00023098"/>
    </source>
</evidence>
<keyword evidence="1" id="KW-0443">Lipid metabolism</keyword>
<organism evidence="3">
    <name type="scientific">viral metagenome</name>
    <dbReference type="NCBI Taxonomy" id="1070528"/>
    <lineage>
        <taxon>unclassified sequences</taxon>
        <taxon>metagenomes</taxon>
        <taxon>organismal metagenomes</taxon>
    </lineage>
</organism>
<dbReference type="InterPro" id="IPR002641">
    <property type="entry name" value="PNPLA_dom"/>
</dbReference>
<evidence type="ECO:0000259" key="2">
    <source>
        <dbReference type="PROSITE" id="PS51635"/>
    </source>
</evidence>
<dbReference type="Gene3D" id="3.40.1090.10">
    <property type="entry name" value="Cytosolic phospholipase A2 catalytic domain"/>
    <property type="match status" value="1"/>
</dbReference>
<dbReference type="PROSITE" id="PS51635">
    <property type="entry name" value="PNPLA"/>
    <property type="match status" value="1"/>
</dbReference>
<dbReference type="SUPFAM" id="SSF52151">
    <property type="entry name" value="FabD/lysophospholipase-like"/>
    <property type="match status" value="1"/>
</dbReference>
<dbReference type="Pfam" id="PF01734">
    <property type="entry name" value="Patatin"/>
    <property type="match status" value="1"/>
</dbReference>
<sequence length="281" mass="32973">MEIDTLIFCGASSKAIIFLGFLNYLIEERMIDKELNNIKKIYCVSSSYLFMVTVILLKYDYEYIKDEIFNFDFNEMLNINDLSLKSLVDNYGFINYNKNHIYVKKVLKEKYNIDKMSLLKLYKISGIHIVVKAINVSKQKVEYIDHINNPKMNILKLIQMTTCIPLLFKPTKYKGYLYLDGGLCGNCPIEENESDKYLCINLLKTKDDYEINNVFDFIIKGWEMYDPNILLKYENNRTILINVGKLGIGVTNFNISKEQKKIMLDLGYNITKEHFTNLQYS</sequence>
<proteinExistence type="predicted"/>
<dbReference type="GO" id="GO:0006629">
    <property type="term" value="P:lipid metabolic process"/>
    <property type="evidence" value="ECO:0007669"/>
    <property type="project" value="UniProtKB-KW"/>
</dbReference>
<accession>A0A6C0C5J6</accession>
<feature type="domain" description="PNPLA" evidence="2">
    <location>
        <begin position="6"/>
        <end position="193"/>
    </location>
</feature>
<dbReference type="InterPro" id="IPR016035">
    <property type="entry name" value="Acyl_Trfase/lysoPLipase"/>
</dbReference>
<name>A0A6C0C5J6_9ZZZZ</name>
<protein>
    <recommendedName>
        <fullName evidence="2">PNPLA domain-containing protein</fullName>
    </recommendedName>
</protein>
<dbReference type="PANTHER" id="PTHR46394:SF1">
    <property type="entry name" value="PNPLA DOMAIN-CONTAINING PROTEIN"/>
    <property type="match status" value="1"/>
</dbReference>
<dbReference type="PANTHER" id="PTHR46394">
    <property type="entry name" value="ANNEXIN"/>
    <property type="match status" value="1"/>
</dbReference>
<evidence type="ECO:0000313" key="3">
    <source>
        <dbReference type="EMBL" id="QHS99867.1"/>
    </source>
</evidence>
<dbReference type="InterPro" id="IPR052580">
    <property type="entry name" value="Lipid_Hydrolase"/>
</dbReference>
<dbReference type="EMBL" id="MN739350">
    <property type="protein sequence ID" value="QHS99867.1"/>
    <property type="molecule type" value="Genomic_DNA"/>
</dbReference>